<dbReference type="PROSITE" id="PS00636">
    <property type="entry name" value="DNAJ_1"/>
    <property type="match status" value="1"/>
</dbReference>
<evidence type="ECO:0000259" key="3">
    <source>
        <dbReference type="PROSITE" id="PS50076"/>
    </source>
</evidence>
<sequence>MRGVDFYELLGVGRNASTAEIKSAYRSLAKVMHPDAGGSSGTFRILQEAYDTLRDPVRRREYDRGWSSPRPASRPSTPTRPPRSARTGRVRDLGDDPDFVPPKPTVDLDGVSWWHLVDRAQRVRYAPSGGPGHAPALAAVLAWFLLLLPVVAVDFSPLALGVWLAVVAAAAAAAFKVVKRYLTAVRADRAFAAEYDQQVVRGTVDDRVCERLTADLLSRYLTRLPGARIFHGLAWPGSVFADVDHAVLCGRRLVLIESKSWLPGHYAADDDGTLWRNGHPFRGGGMRLPRSLAVYRKLLPWLEIRTALLIYPSRAGEVTTEDDADAVVPPMTPAQFVEEIGDWLAEDPATVDREALRLILRQVVPVVRP</sequence>
<evidence type="ECO:0000313" key="4">
    <source>
        <dbReference type="EMBL" id="GGP59095.1"/>
    </source>
</evidence>
<keyword evidence="2" id="KW-0472">Membrane</keyword>
<reference evidence="4" key="1">
    <citation type="journal article" date="2014" name="Int. J. Syst. Evol. Microbiol.">
        <title>Complete genome sequence of Corynebacterium casei LMG S-19264T (=DSM 44701T), isolated from a smear-ripened cheese.</title>
        <authorList>
            <consortium name="US DOE Joint Genome Institute (JGI-PGF)"/>
            <person name="Walter F."/>
            <person name="Albersmeier A."/>
            <person name="Kalinowski J."/>
            <person name="Ruckert C."/>
        </authorList>
    </citation>
    <scope>NUCLEOTIDE SEQUENCE</scope>
    <source>
        <strain evidence="4">JCM 3313</strain>
    </source>
</reference>
<evidence type="ECO:0000256" key="2">
    <source>
        <dbReference type="SAM" id="Phobius"/>
    </source>
</evidence>
<dbReference type="PROSITE" id="PS50076">
    <property type="entry name" value="DNAJ_2"/>
    <property type="match status" value="1"/>
</dbReference>
<dbReference type="InterPro" id="IPR018253">
    <property type="entry name" value="DnaJ_domain_CS"/>
</dbReference>
<dbReference type="EMBL" id="BMRG01000005">
    <property type="protein sequence ID" value="GGP59095.1"/>
    <property type="molecule type" value="Genomic_DNA"/>
</dbReference>
<feature type="region of interest" description="Disordered" evidence="1">
    <location>
        <begin position="61"/>
        <end position="101"/>
    </location>
</feature>
<dbReference type="AlphaFoldDB" id="A0A918AMN9"/>
<dbReference type="CDD" id="cd06257">
    <property type="entry name" value="DnaJ"/>
    <property type="match status" value="1"/>
</dbReference>
<proteinExistence type="predicted"/>
<gene>
    <name evidence="4" type="ORF">GCM10010185_34480</name>
</gene>
<keyword evidence="2" id="KW-1133">Transmembrane helix</keyword>
<dbReference type="InterPro" id="IPR011528">
    <property type="entry name" value="NERD"/>
</dbReference>
<dbReference type="PRINTS" id="PR00625">
    <property type="entry name" value="JDOMAIN"/>
</dbReference>
<evidence type="ECO:0000313" key="5">
    <source>
        <dbReference type="Proteomes" id="UP000639606"/>
    </source>
</evidence>
<comment type="caution">
    <text evidence="4">The sequence shown here is derived from an EMBL/GenBank/DDBJ whole genome shotgun (WGS) entry which is preliminary data.</text>
</comment>
<protein>
    <submittedName>
        <fullName evidence="4">Molecular chaperone DnaJ</fullName>
    </submittedName>
</protein>
<feature type="transmembrane region" description="Helical" evidence="2">
    <location>
        <begin position="158"/>
        <end position="178"/>
    </location>
</feature>
<dbReference type="Pfam" id="PF08378">
    <property type="entry name" value="NERD"/>
    <property type="match status" value="1"/>
</dbReference>
<accession>A0A918AMN9</accession>
<dbReference type="InterPro" id="IPR001623">
    <property type="entry name" value="DnaJ_domain"/>
</dbReference>
<feature type="domain" description="J" evidence="3">
    <location>
        <begin position="5"/>
        <end position="66"/>
    </location>
</feature>
<name>A0A918AMN9_9PSEU</name>
<feature type="compositionally biased region" description="Low complexity" evidence="1">
    <location>
        <begin position="67"/>
        <end position="87"/>
    </location>
</feature>
<dbReference type="Pfam" id="PF00226">
    <property type="entry name" value="DnaJ"/>
    <property type="match status" value="1"/>
</dbReference>
<dbReference type="Gene3D" id="1.10.287.110">
    <property type="entry name" value="DnaJ domain"/>
    <property type="match status" value="1"/>
</dbReference>
<dbReference type="InterPro" id="IPR052763">
    <property type="entry name" value="DnaJ_C4"/>
</dbReference>
<dbReference type="SUPFAM" id="SSF46565">
    <property type="entry name" value="Chaperone J-domain"/>
    <property type="match status" value="1"/>
</dbReference>
<reference evidence="4" key="2">
    <citation type="submission" date="2020-09" db="EMBL/GenBank/DDBJ databases">
        <authorList>
            <person name="Sun Q."/>
            <person name="Ohkuma M."/>
        </authorList>
    </citation>
    <scope>NUCLEOTIDE SEQUENCE</scope>
    <source>
        <strain evidence="4">JCM 3313</strain>
    </source>
</reference>
<organism evidence="4 5">
    <name type="scientific">Saccharothrix coeruleofusca</name>
    <dbReference type="NCBI Taxonomy" id="33919"/>
    <lineage>
        <taxon>Bacteria</taxon>
        <taxon>Bacillati</taxon>
        <taxon>Actinomycetota</taxon>
        <taxon>Actinomycetes</taxon>
        <taxon>Pseudonocardiales</taxon>
        <taxon>Pseudonocardiaceae</taxon>
        <taxon>Saccharothrix</taxon>
    </lineage>
</organism>
<dbReference type="RefSeq" id="WP_189224261.1">
    <property type="nucleotide sequence ID" value="NZ_BMRG01000005.1"/>
</dbReference>
<feature type="transmembrane region" description="Helical" evidence="2">
    <location>
        <begin position="134"/>
        <end position="152"/>
    </location>
</feature>
<keyword evidence="5" id="KW-1185">Reference proteome</keyword>
<dbReference type="InterPro" id="IPR036869">
    <property type="entry name" value="J_dom_sf"/>
</dbReference>
<keyword evidence="2" id="KW-0812">Transmembrane</keyword>
<dbReference type="PANTHER" id="PTHR44825:SF1">
    <property type="entry name" value="DNAJ HOMOLOG SUBFAMILY C MEMBER 4"/>
    <property type="match status" value="1"/>
</dbReference>
<evidence type="ECO:0000256" key="1">
    <source>
        <dbReference type="SAM" id="MobiDB-lite"/>
    </source>
</evidence>
<dbReference type="PANTHER" id="PTHR44825">
    <property type="match status" value="1"/>
</dbReference>
<dbReference type="SMART" id="SM00271">
    <property type="entry name" value="DnaJ"/>
    <property type="match status" value="1"/>
</dbReference>
<dbReference type="Proteomes" id="UP000639606">
    <property type="component" value="Unassembled WGS sequence"/>
</dbReference>